<dbReference type="Pfam" id="PF07690">
    <property type="entry name" value="MFS_1"/>
    <property type="match status" value="1"/>
</dbReference>
<keyword evidence="3" id="KW-1185">Reference proteome</keyword>
<evidence type="ECO:0000313" key="2">
    <source>
        <dbReference type="EMBL" id="TQL68083.1"/>
    </source>
</evidence>
<reference evidence="2 3" key="1">
    <citation type="submission" date="2019-06" db="EMBL/GenBank/DDBJ databases">
        <title>Sequencing the genomes of 1000 actinobacteria strains.</title>
        <authorList>
            <person name="Klenk H.-P."/>
        </authorList>
    </citation>
    <scope>NUCLEOTIDE SEQUENCE [LARGE SCALE GENOMIC DNA]</scope>
    <source>
        <strain evidence="2 3">DSM 25218</strain>
    </source>
</reference>
<name>A0A543A656_9ACTN</name>
<dbReference type="PANTHER" id="PTHR23542">
    <property type="match status" value="1"/>
</dbReference>
<dbReference type="RefSeq" id="WP_141780116.1">
    <property type="nucleotide sequence ID" value="NZ_VFOV01000001.1"/>
</dbReference>
<keyword evidence="1" id="KW-0812">Transmembrane</keyword>
<gene>
    <name evidence="2" type="ORF">FB381_1972</name>
</gene>
<evidence type="ECO:0000313" key="3">
    <source>
        <dbReference type="Proteomes" id="UP000320209"/>
    </source>
</evidence>
<accession>A0A543A656</accession>
<feature type="transmembrane region" description="Helical" evidence="1">
    <location>
        <begin position="23"/>
        <end position="44"/>
    </location>
</feature>
<evidence type="ECO:0008006" key="4">
    <source>
        <dbReference type="Google" id="ProtNLM"/>
    </source>
</evidence>
<feature type="transmembrane region" description="Helical" evidence="1">
    <location>
        <begin position="254"/>
        <end position="276"/>
    </location>
</feature>
<dbReference type="SUPFAM" id="SSF103473">
    <property type="entry name" value="MFS general substrate transporter"/>
    <property type="match status" value="1"/>
</dbReference>
<feature type="transmembrane region" description="Helical" evidence="1">
    <location>
        <begin position="310"/>
        <end position="331"/>
    </location>
</feature>
<dbReference type="InterPro" id="IPR011701">
    <property type="entry name" value="MFS"/>
</dbReference>
<comment type="caution">
    <text evidence="2">The sequence shown here is derived from an EMBL/GenBank/DDBJ whole genome shotgun (WGS) entry which is preliminary data.</text>
</comment>
<dbReference type="Proteomes" id="UP000320209">
    <property type="component" value="Unassembled WGS sequence"/>
</dbReference>
<dbReference type="GO" id="GO:0022857">
    <property type="term" value="F:transmembrane transporter activity"/>
    <property type="evidence" value="ECO:0007669"/>
    <property type="project" value="InterPro"/>
</dbReference>
<proteinExistence type="predicted"/>
<dbReference type="PANTHER" id="PTHR23542:SF1">
    <property type="entry name" value="MAJOR FACILITATOR SUPERFAMILY (MFS) PROFILE DOMAIN-CONTAINING PROTEIN"/>
    <property type="match status" value="1"/>
</dbReference>
<evidence type="ECO:0000256" key="1">
    <source>
        <dbReference type="SAM" id="Phobius"/>
    </source>
</evidence>
<feature type="transmembrane region" description="Helical" evidence="1">
    <location>
        <begin position="352"/>
        <end position="371"/>
    </location>
</feature>
<dbReference type="EMBL" id="VFOV01000001">
    <property type="protein sequence ID" value="TQL68083.1"/>
    <property type="molecule type" value="Genomic_DNA"/>
</dbReference>
<keyword evidence="1" id="KW-1133">Transmembrane helix</keyword>
<feature type="transmembrane region" description="Helical" evidence="1">
    <location>
        <begin position="84"/>
        <end position="103"/>
    </location>
</feature>
<feature type="transmembrane region" description="Helical" evidence="1">
    <location>
        <begin position="223"/>
        <end position="248"/>
    </location>
</feature>
<protein>
    <recommendedName>
        <fullName evidence="4">MFS family arabinose efflux permease</fullName>
    </recommendedName>
</protein>
<feature type="transmembrane region" description="Helical" evidence="1">
    <location>
        <begin position="109"/>
        <end position="126"/>
    </location>
</feature>
<organism evidence="2 3">
    <name type="scientific">Nocardioides albertanoniae</name>
    <dbReference type="NCBI Taxonomy" id="1175486"/>
    <lineage>
        <taxon>Bacteria</taxon>
        <taxon>Bacillati</taxon>
        <taxon>Actinomycetota</taxon>
        <taxon>Actinomycetes</taxon>
        <taxon>Propionibacteriales</taxon>
        <taxon>Nocardioidaceae</taxon>
        <taxon>Nocardioides</taxon>
    </lineage>
</organism>
<dbReference type="InterPro" id="IPR036259">
    <property type="entry name" value="MFS_trans_sf"/>
</dbReference>
<feature type="transmembrane region" description="Helical" evidence="1">
    <location>
        <begin position="377"/>
        <end position="395"/>
    </location>
</feature>
<dbReference type="AlphaFoldDB" id="A0A543A656"/>
<dbReference type="Gene3D" id="1.20.1250.20">
    <property type="entry name" value="MFS general substrate transporter like domains"/>
    <property type="match status" value="2"/>
</dbReference>
<feature type="transmembrane region" description="Helical" evidence="1">
    <location>
        <begin position="176"/>
        <end position="202"/>
    </location>
</feature>
<sequence>MTGVTHAGSIRGVISGPGVARTFAFAMVGRLTYGLLPLCLLFTIRESSGSFAVAAASSAALGFATLAMPIQARLIDRFGQRRVLPPYAACYSALLITVGVLAGDSRPDIFWVATGLLLGLSAPALGPSMRAQWREIAAEGPPRRIAYSLDSIAEESLYLIGPLSASVVLATGPARLGLLLAAGLVVVGTAGLATSAYVPVPASDAAVVQSRKPHAGILRRPGLAPLLMAMAMTGAAGAACFVGVAAIADGAGTPSAVGVVEAGMAVGAIFGGLAWARLRRDPPWAFALVLLLLTSAAAQVGAAIAAPELIVVGVILIAVGAVAAPVFVVAFTGADSLVTPERRTEASTWVNTALNGGNALGTALGGLVLTIGAAAPFGFAACLTTLATGTALALASRARRRVPA</sequence>
<keyword evidence="1" id="KW-0472">Membrane</keyword>
<feature type="transmembrane region" description="Helical" evidence="1">
    <location>
        <begin position="283"/>
        <end position="304"/>
    </location>
</feature>
<dbReference type="OrthoDB" id="5243516at2"/>
<feature type="transmembrane region" description="Helical" evidence="1">
    <location>
        <begin position="50"/>
        <end position="72"/>
    </location>
</feature>